<evidence type="ECO:0000313" key="2">
    <source>
        <dbReference type="EMBL" id="MBF0877304.1"/>
    </source>
</evidence>
<proteinExistence type="predicted"/>
<organism evidence="2 3">
    <name type="scientific">Gluconobacter cerevisiae</name>
    <dbReference type="NCBI Taxonomy" id="1379734"/>
    <lineage>
        <taxon>Bacteria</taxon>
        <taxon>Pseudomonadati</taxon>
        <taxon>Pseudomonadota</taxon>
        <taxon>Alphaproteobacteria</taxon>
        <taxon>Acetobacterales</taxon>
        <taxon>Acetobacteraceae</taxon>
        <taxon>Gluconobacter</taxon>
    </lineage>
</organism>
<evidence type="ECO:0000256" key="1">
    <source>
        <dbReference type="SAM" id="Phobius"/>
    </source>
</evidence>
<name>A0ABR9YFA5_9PROT</name>
<keyword evidence="3" id="KW-1185">Reference proteome</keyword>
<dbReference type="Proteomes" id="UP000630952">
    <property type="component" value="Unassembled WGS sequence"/>
</dbReference>
<keyword evidence="1" id="KW-1133">Transmembrane helix</keyword>
<feature type="transmembrane region" description="Helical" evidence="1">
    <location>
        <begin position="71"/>
        <end position="91"/>
    </location>
</feature>
<reference evidence="2 3" key="2">
    <citation type="submission" date="2020-11" db="EMBL/GenBank/DDBJ databases">
        <title>Description of novel Gluconobacter species.</title>
        <authorList>
            <person name="Cleenwerck I."/>
            <person name="Cnockaert M."/>
            <person name="Borremans W."/>
            <person name="Wieme A.D."/>
            <person name="De Vuyst L."/>
            <person name="Vandamme P."/>
        </authorList>
    </citation>
    <scope>NUCLEOTIDE SEQUENCE [LARGE SCALE GENOMIC DNA]</scope>
    <source>
        <strain evidence="2 3">LMG 27748</strain>
    </source>
</reference>
<comment type="caution">
    <text evidence="2">The sequence shown here is derived from an EMBL/GenBank/DDBJ whole genome shotgun (WGS) entry which is preliminary data.</text>
</comment>
<keyword evidence="1" id="KW-0812">Transmembrane</keyword>
<gene>
    <name evidence="2" type="ORF">HKD21_10650</name>
</gene>
<feature type="transmembrane region" description="Helical" evidence="1">
    <location>
        <begin position="98"/>
        <end position="118"/>
    </location>
</feature>
<reference evidence="3" key="1">
    <citation type="submission" date="2020-04" db="EMBL/GenBank/DDBJ databases">
        <title>Description of novel Gluconacetobacter.</title>
        <authorList>
            <person name="Sombolestani A."/>
        </authorList>
    </citation>
    <scope>NUCLEOTIDE SEQUENCE [LARGE SCALE GENOMIC DNA]</scope>
    <source>
        <strain evidence="3">LMG 27748</strain>
    </source>
</reference>
<evidence type="ECO:0000313" key="3">
    <source>
        <dbReference type="Proteomes" id="UP000630952"/>
    </source>
</evidence>
<feature type="transmembrane region" description="Helical" evidence="1">
    <location>
        <begin position="41"/>
        <end position="65"/>
    </location>
</feature>
<keyword evidence="1" id="KW-0472">Membrane</keyword>
<accession>A0ABR9YFA5</accession>
<sequence length="120" mass="13016">MPLTVRNFAITESAETRRPILASAGKPLIGHSRRYDTILRFVVALPGGYIISALGGVCIAFWLPLSRADNAMAGMLLGLLLWPVVFIAAFGVPNIRRLAVMTGVLTFVFAVFVFSSGWHP</sequence>
<protein>
    <submittedName>
        <fullName evidence="2">Uncharacterized protein</fullName>
    </submittedName>
</protein>
<dbReference type="EMBL" id="JABCQO010000008">
    <property type="protein sequence ID" value="MBF0877304.1"/>
    <property type="molecule type" value="Genomic_DNA"/>
</dbReference>